<evidence type="ECO:0000256" key="3">
    <source>
        <dbReference type="ARBA" id="ARBA00022475"/>
    </source>
</evidence>
<dbReference type="InterPro" id="IPR000390">
    <property type="entry name" value="Small_drug/metabolite_transptr"/>
</dbReference>
<comment type="similarity">
    <text evidence="7 8">Belongs to the drug/metabolite transporter (DMT) superfamily. Small multidrug resistance (SMR) (TC 2.A.7.1) family.</text>
</comment>
<dbReference type="AlphaFoldDB" id="A0A5E6V163"/>
<dbReference type="InterPro" id="IPR045324">
    <property type="entry name" value="Small_multidrug_res"/>
</dbReference>
<reference evidence="10 11" key="1">
    <citation type="submission" date="2019-09" db="EMBL/GenBank/DDBJ databases">
        <authorList>
            <person name="Chandra G."/>
            <person name="Truman W A."/>
        </authorList>
    </citation>
    <scope>NUCLEOTIDE SEQUENCE [LARGE SCALE GENOMIC DNA]</scope>
    <source>
        <strain evidence="10">PS662</strain>
    </source>
</reference>
<evidence type="ECO:0000256" key="5">
    <source>
        <dbReference type="ARBA" id="ARBA00022989"/>
    </source>
</evidence>
<feature type="transmembrane region" description="Helical" evidence="9">
    <location>
        <begin position="99"/>
        <end position="118"/>
    </location>
</feature>
<evidence type="ECO:0000256" key="8">
    <source>
        <dbReference type="RuleBase" id="RU003942"/>
    </source>
</evidence>
<dbReference type="GO" id="GO:0015297">
    <property type="term" value="F:antiporter activity"/>
    <property type="evidence" value="ECO:0007669"/>
    <property type="project" value="TreeGrafter"/>
</dbReference>
<keyword evidence="6 9" id="KW-0472">Membrane</keyword>
<dbReference type="PANTHER" id="PTHR30561:SF1">
    <property type="entry name" value="MULTIDRUG TRANSPORTER EMRE"/>
    <property type="match status" value="1"/>
</dbReference>
<protein>
    <submittedName>
        <fullName evidence="10">Multidrug transporter</fullName>
    </submittedName>
</protein>
<keyword evidence="5 9" id="KW-1133">Transmembrane helix</keyword>
<dbReference type="FunFam" id="1.10.3730.20:FF:000001">
    <property type="entry name" value="Quaternary ammonium compound resistance transporter SugE"/>
    <property type="match status" value="1"/>
</dbReference>
<evidence type="ECO:0000256" key="4">
    <source>
        <dbReference type="ARBA" id="ARBA00022692"/>
    </source>
</evidence>
<keyword evidence="2" id="KW-0813">Transport</keyword>
<sequence>MPTSDSNVALEDAPMTAYYYLAIAICAEVIATVSMKAVKGFSTPLPLILVIVGYGIAFWMLTLVVRSVPVGVAYAVWAGMGIVMVSVAALFIYGQKLDVPAMLGMALIVLGVVVIQLFSKTAGH</sequence>
<evidence type="ECO:0000256" key="7">
    <source>
        <dbReference type="ARBA" id="ARBA00038032"/>
    </source>
</evidence>
<dbReference type="Gene3D" id="1.10.3730.20">
    <property type="match status" value="1"/>
</dbReference>
<feature type="transmembrane region" description="Helical" evidence="9">
    <location>
        <begin position="71"/>
        <end position="92"/>
    </location>
</feature>
<dbReference type="Proteomes" id="UP000326953">
    <property type="component" value="Unassembled WGS sequence"/>
</dbReference>
<evidence type="ECO:0000256" key="2">
    <source>
        <dbReference type="ARBA" id="ARBA00022448"/>
    </source>
</evidence>
<keyword evidence="4 8" id="KW-0812">Transmembrane</keyword>
<dbReference type="Pfam" id="PF00893">
    <property type="entry name" value="Multi_Drug_Res"/>
    <property type="match status" value="1"/>
</dbReference>
<evidence type="ECO:0000313" key="11">
    <source>
        <dbReference type="Proteomes" id="UP000326953"/>
    </source>
</evidence>
<organism evidence="10 11">
    <name type="scientific">Pseudomonas fluorescens</name>
    <dbReference type="NCBI Taxonomy" id="294"/>
    <lineage>
        <taxon>Bacteria</taxon>
        <taxon>Pseudomonadati</taxon>
        <taxon>Pseudomonadota</taxon>
        <taxon>Gammaproteobacteria</taxon>
        <taxon>Pseudomonadales</taxon>
        <taxon>Pseudomonadaceae</taxon>
        <taxon>Pseudomonas</taxon>
    </lineage>
</organism>
<comment type="subcellular location">
    <subcellularLocation>
        <location evidence="1 8">Cell membrane</location>
        <topology evidence="1 8">Multi-pass membrane protein</topology>
    </subcellularLocation>
</comment>
<dbReference type="InterPro" id="IPR037185">
    <property type="entry name" value="EmrE-like"/>
</dbReference>
<dbReference type="GO" id="GO:0005886">
    <property type="term" value="C:plasma membrane"/>
    <property type="evidence" value="ECO:0007669"/>
    <property type="project" value="UniProtKB-SubCell"/>
</dbReference>
<dbReference type="PANTHER" id="PTHR30561">
    <property type="entry name" value="SMR FAMILY PROTON-DEPENDENT DRUG EFFLUX TRANSPORTER SUGE"/>
    <property type="match status" value="1"/>
</dbReference>
<proteinExistence type="inferred from homology"/>
<dbReference type="EMBL" id="CABVHK010000013">
    <property type="protein sequence ID" value="VVN11038.1"/>
    <property type="molecule type" value="Genomic_DNA"/>
</dbReference>
<feature type="transmembrane region" description="Helical" evidence="9">
    <location>
        <begin position="45"/>
        <end position="65"/>
    </location>
</feature>
<dbReference type="GO" id="GO:1990961">
    <property type="term" value="P:xenobiotic detoxification by transmembrane export across the plasma membrane"/>
    <property type="evidence" value="ECO:0007669"/>
    <property type="project" value="UniProtKB-ARBA"/>
</dbReference>
<accession>A0A5E6V163</accession>
<name>A0A5E6V163_PSEFL</name>
<dbReference type="SUPFAM" id="SSF103481">
    <property type="entry name" value="Multidrug resistance efflux transporter EmrE"/>
    <property type="match status" value="1"/>
</dbReference>
<feature type="transmembrane region" description="Helical" evidence="9">
    <location>
        <begin position="17"/>
        <end position="38"/>
    </location>
</feature>
<gene>
    <name evidence="10" type="ORF">PS662_03846</name>
</gene>
<evidence type="ECO:0000313" key="10">
    <source>
        <dbReference type="EMBL" id="VVN11038.1"/>
    </source>
</evidence>
<keyword evidence="3" id="KW-1003">Cell membrane</keyword>
<evidence type="ECO:0000256" key="6">
    <source>
        <dbReference type="ARBA" id="ARBA00023136"/>
    </source>
</evidence>
<dbReference type="GO" id="GO:0015220">
    <property type="term" value="F:choline transmembrane transporter activity"/>
    <property type="evidence" value="ECO:0007669"/>
    <property type="project" value="TreeGrafter"/>
</dbReference>
<evidence type="ECO:0000256" key="9">
    <source>
        <dbReference type="SAM" id="Phobius"/>
    </source>
</evidence>
<dbReference type="GO" id="GO:0015199">
    <property type="term" value="F:amino-acid betaine transmembrane transporter activity"/>
    <property type="evidence" value="ECO:0007669"/>
    <property type="project" value="TreeGrafter"/>
</dbReference>
<evidence type="ECO:0000256" key="1">
    <source>
        <dbReference type="ARBA" id="ARBA00004651"/>
    </source>
</evidence>
<dbReference type="GO" id="GO:0031460">
    <property type="term" value="P:glycine betaine transport"/>
    <property type="evidence" value="ECO:0007669"/>
    <property type="project" value="TreeGrafter"/>
</dbReference>